<feature type="region of interest" description="Disordered" evidence="1">
    <location>
        <begin position="1"/>
        <end position="21"/>
    </location>
</feature>
<evidence type="ECO:0000256" key="1">
    <source>
        <dbReference type="SAM" id="MobiDB-lite"/>
    </source>
</evidence>
<dbReference type="EMBL" id="KI925459">
    <property type="protein sequence ID" value="ETW80526.1"/>
    <property type="molecule type" value="Genomic_DNA"/>
</dbReference>
<evidence type="ECO:0000313" key="3">
    <source>
        <dbReference type="Proteomes" id="UP000030671"/>
    </source>
</evidence>
<feature type="non-terminal residue" evidence="2">
    <location>
        <position position="1"/>
    </location>
</feature>
<dbReference type="RefSeq" id="XP_009547261.1">
    <property type="nucleotide sequence ID" value="XM_009548966.1"/>
</dbReference>
<keyword evidence="3" id="KW-1185">Reference proteome</keyword>
<protein>
    <submittedName>
        <fullName evidence="2">Uncharacterized protein</fullName>
    </submittedName>
</protein>
<evidence type="ECO:0000313" key="2">
    <source>
        <dbReference type="EMBL" id="ETW80526.1"/>
    </source>
</evidence>
<organism evidence="2 3">
    <name type="scientific">Heterobasidion irregulare (strain TC 32-1)</name>
    <dbReference type="NCBI Taxonomy" id="747525"/>
    <lineage>
        <taxon>Eukaryota</taxon>
        <taxon>Fungi</taxon>
        <taxon>Dikarya</taxon>
        <taxon>Basidiomycota</taxon>
        <taxon>Agaricomycotina</taxon>
        <taxon>Agaricomycetes</taxon>
        <taxon>Russulales</taxon>
        <taxon>Bondarzewiaceae</taxon>
        <taxon>Heterobasidion</taxon>
        <taxon>Heterobasidion annosum species complex</taxon>
    </lineage>
</organism>
<gene>
    <name evidence="2" type="ORF">HETIRDRAFT_319127</name>
</gene>
<dbReference type="KEGG" id="hir:HETIRDRAFT_319127"/>
<sequence length="82" mass="8780">FGRCSAQSRNRSGAIISHSPIASHSSTPALEVVLVLCSALRATSSVTFWSPPRGVSIQNYLKESTSLVPTNSGARRTTNSYR</sequence>
<dbReference type="AlphaFoldDB" id="W4K634"/>
<dbReference type="GeneID" id="20670574"/>
<feature type="compositionally biased region" description="Polar residues" evidence="1">
    <location>
        <begin position="1"/>
        <end position="11"/>
    </location>
</feature>
<dbReference type="Proteomes" id="UP000030671">
    <property type="component" value="Unassembled WGS sequence"/>
</dbReference>
<dbReference type="InParanoid" id="W4K634"/>
<accession>W4K634</accession>
<proteinExistence type="predicted"/>
<reference evidence="2 3" key="1">
    <citation type="journal article" date="2012" name="New Phytol.">
        <title>Insight into trade-off between wood decay and parasitism from the genome of a fungal forest pathogen.</title>
        <authorList>
            <person name="Olson A."/>
            <person name="Aerts A."/>
            <person name="Asiegbu F."/>
            <person name="Belbahri L."/>
            <person name="Bouzid O."/>
            <person name="Broberg A."/>
            <person name="Canback B."/>
            <person name="Coutinho P.M."/>
            <person name="Cullen D."/>
            <person name="Dalman K."/>
            <person name="Deflorio G."/>
            <person name="van Diepen L.T."/>
            <person name="Dunand C."/>
            <person name="Duplessis S."/>
            <person name="Durling M."/>
            <person name="Gonthier P."/>
            <person name="Grimwood J."/>
            <person name="Fossdal C.G."/>
            <person name="Hansson D."/>
            <person name="Henrissat B."/>
            <person name="Hietala A."/>
            <person name="Himmelstrand K."/>
            <person name="Hoffmeister D."/>
            <person name="Hogberg N."/>
            <person name="James T.Y."/>
            <person name="Karlsson M."/>
            <person name="Kohler A."/>
            <person name="Kues U."/>
            <person name="Lee Y.H."/>
            <person name="Lin Y.C."/>
            <person name="Lind M."/>
            <person name="Lindquist E."/>
            <person name="Lombard V."/>
            <person name="Lucas S."/>
            <person name="Lunden K."/>
            <person name="Morin E."/>
            <person name="Murat C."/>
            <person name="Park J."/>
            <person name="Raffaello T."/>
            <person name="Rouze P."/>
            <person name="Salamov A."/>
            <person name="Schmutz J."/>
            <person name="Solheim H."/>
            <person name="Stahlberg J."/>
            <person name="Velez H."/>
            <person name="de Vries R.P."/>
            <person name="Wiebenga A."/>
            <person name="Woodward S."/>
            <person name="Yakovlev I."/>
            <person name="Garbelotto M."/>
            <person name="Martin F."/>
            <person name="Grigoriev I.V."/>
            <person name="Stenlid J."/>
        </authorList>
    </citation>
    <scope>NUCLEOTIDE SEQUENCE [LARGE SCALE GENOMIC DNA]</scope>
    <source>
        <strain evidence="2 3">TC 32-1</strain>
    </source>
</reference>
<feature type="compositionally biased region" description="Low complexity" evidence="1">
    <location>
        <begin position="12"/>
        <end position="21"/>
    </location>
</feature>
<name>W4K634_HETIT</name>
<dbReference type="HOGENOM" id="CLU_2564622_0_0_1"/>